<keyword evidence="2" id="KW-1185">Reference proteome</keyword>
<name>A0A392SBY0_9FABA</name>
<evidence type="ECO:0000313" key="2">
    <source>
        <dbReference type="Proteomes" id="UP000265520"/>
    </source>
</evidence>
<proteinExistence type="predicted"/>
<protein>
    <submittedName>
        <fullName evidence="1">Uncharacterized protein</fullName>
    </submittedName>
</protein>
<sequence length="38" mass="4377">YHRRIYDGKVKIQAYSTEVDIVGKVVELRNSLAMVVIL</sequence>
<feature type="non-terminal residue" evidence="1">
    <location>
        <position position="1"/>
    </location>
</feature>
<organism evidence="1 2">
    <name type="scientific">Trifolium medium</name>
    <dbReference type="NCBI Taxonomy" id="97028"/>
    <lineage>
        <taxon>Eukaryota</taxon>
        <taxon>Viridiplantae</taxon>
        <taxon>Streptophyta</taxon>
        <taxon>Embryophyta</taxon>
        <taxon>Tracheophyta</taxon>
        <taxon>Spermatophyta</taxon>
        <taxon>Magnoliopsida</taxon>
        <taxon>eudicotyledons</taxon>
        <taxon>Gunneridae</taxon>
        <taxon>Pentapetalae</taxon>
        <taxon>rosids</taxon>
        <taxon>fabids</taxon>
        <taxon>Fabales</taxon>
        <taxon>Fabaceae</taxon>
        <taxon>Papilionoideae</taxon>
        <taxon>50 kb inversion clade</taxon>
        <taxon>NPAAA clade</taxon>
        <taxon>Hologalegina</taxon>
        <taxon>IRL clade</taxon>
        <taxon>Trifolieae</taxon>
        <taxon>Trifolium</taxon>
    </lineage>
</organism>
<accession>A0A392SBY0</accession>
<reference evidence="1 2" key="1">
    <citation type="journal article" date="2018" name="Front. Plant Sci.">
        <title>Red Clover (Trifolium pratense) and Zigzag Clover (T. medium) - A Picture of Genomic Similarities and Differences.</title>
        <authorList>
            <person name="Dluhosova J."/>
            <person name="Istvanek J."/>
            <person name="Nedelnik J."/>
            <person name="Repkova J."/>
        </authorList>
    </citation>
    <scope>NUCLEOTIDE SEQUENCE [LARGE SCALE GENOMIC DNA]</scope>
    <source>
        <strain evidence="2">cv. 10/8</strain>
        <tissue evidence="1">Leaf</tissue>
    </source>
</reference>
<dbReference type="EMBL" id="LXQA010357729">
    <property type="protein sequence ID" value="MCI46453.1"/>
    <property type="molecule type" value="Genomic_DNA"/>
</dbReference>
<dbReference type="Proteomes" id="UP000265520">
    <property type="component" value="Unassembled WGS sequence"/>
</dbReference>
<dbReference type="AlphaFoldDB" id="A0A392SBY0"/>
<evidence type="ECO:0000313" key="1">
    <source>
        <dbReference type="EMBL" id="MCI46453.1"/>
    </source>
</evidence>
<comment type="caution">
    <text evidence="1">The sequence shown here is derived from an EMBL/GenBank/DDBJ whole genome shotgun (WGS) entry which is preliminary data.</text>
</comment>